<evidence type="ECO:0000256" key="1">
    <source>
        <dbReference type="SAM" id="MobiDB-lite"/>
    </source>
</evidence>
<protein>
    <recommendedName>
        <fullName evidence="6">RnhA operon protein</fullName>
    </recommendedName>
</protein>
<dbReference type="Pfam" id="PF23420">
    <property type="entry name" value="DUF7108_C"/>
    <property type="match status" value="1"/>
</dbReference>
<feature type="compositionally biased region" description="Acidic residues" evidence="1">
    <location>
        <begin position="19"/>
        <end position="29"/>
    </location>
</feature>
<evidence type="ECO:0008006" key="6">
    <source>
        <dbReference type="Google" id="ProtNLM"/>
    </source>
</evidence>
<accession>A0A1G7IUF2</accession>
<dbReference type="InterPro" id="IPR055532">
    <property type="entry name" value="DUF7108_N"/>
</dbReference>
<name>A0A1G7IUF2_9EURY</name>
<dbReference type="Pfam" id="PF23418">
    <property type="entry name" value="DUF7108"/>
    <property type="match status" value="1"/>
</dbReference>
<proteinExistence type="predicted"/>
<feature type="domain" description="DUF7108" evidence="2">
    <location>
        <begin position="30"/>
        <end position="115"/>
    </location>
</feature>
<feature type="domain" description="DUF7108" evidence="3">
    <location>
        <begin position="120"/>
        <end position="206"/>
    </location>
</feature>
<dbReference type="Proteomes" id="UP000199076">
    <property type="component" value="Unassembled WGS sequence"/>
</dbReference>
<sequence>MTDETPDPEDAPVARLDDEQGDDAADESAEVPQDVLDEVERLTRLAREAVDEGEAAAYRERRANLLAEYEFTARVREDDAHDTLVLHPEEWLDDGVVQMDAVEDVDRGIERPLDGPGDSEDWDTVAERNRQIAETVAEEHGAVHGENAAALAEFMHNHYAQPIDSATDDQIEEFVTEYFPRNAWPSEKQRDRIDRSVALTLDVADSV</sequence>
<reference evidence="5" key="1">
    <citation type="submission" date="2016-10" db="EMBL/GenBank/DDBJ databases">
        <authorList>
            <person name="Varghese N."/>
            <person name="Submissions S."/>
        </authorList>
    </citation>
    <scope>NUCLEOTIDE SEQUENCE [LARGE SCALE GENOMIC DNA]</scope>
    <source>
        <strain evidence="5">IBRC-M 10760</strain>
    </source>
</reference>
<evidence type="ECO:0000259" key="3">
    <source>
        <dbReference type="Pfam" id="PF23420"/>
    </source>
</evidence>
<dbReference type="AlphaFoldDB" id="A0A1G7IUF2"/>
<gene>
    <name evidence="4" type="ORF">SAMN05216218_10486</name>
</gene>
<dbReference type="RefSeq" id="WP_092689545.1">
    <property type="nucleotide sequence ID" value="NZ_FNBK01000004.1"/>
</dbReference>
<feature type="compositionally biased region" description="Acidic residues" evidence="1">
    <location>
        <begin position="1"/>
        <end position="10"/>
    </location>
</feature>
<dbReference type="STRING" id="660518.SAMN05216218_10486"/>
<dbReference type="EMBL" id="FNBK01000004">
    <property type="protein sequence ID" value="SDF16228.1"/>
    <property type="molecule type" value="Genomic_DNA"/>
</dbReference>
<evidence type="ECO:0000259" key="2">
    <source>
        <dbReference type="Pfam" id="PF23418"/>
    </source>
</evidence>
<organism evidence="4 5">
    <name type="scientific">Halorientalis regularis</name>
    <dbReference type="NCBI Taxonomy" id="660518"/>
    <lineage>
        <taxon>Archaea</taxon>
        <taxon>Methanobacteriati</taxon>
        <taxon>Methanobacteriota</taxon>
        <taxon>Stenosarchaea group</taxon>
        <taxon>Halobacteria</taxon>
        <taxon>Halobacteriales</taxon>
        <taxon>Haloarculaceae</taxon>
        <taxon>Halorientalis</taxon>
    </lineage>
</organism>
<evidence type="ECO:0000313" key="5">
    <source>
        <dbReference type="Proteomes" id="UP000199076"/>
    </source>
</evidence>
<dbReference type="InterPro" id="IPR056494">
    <property type="entry name" value="DUF7108_C"/>
</dbReference>
<evidence type="ECO:0000313" key="4">
    <source>
        <dbReference type="EMBL" id="SDF16228.1"/>
    </source>
</evidence>
<feature type="region of interest" description="Disordered" evidence="1">
    <location>
        <begin position="1"/>
        <end position="37"/>
    </location>
</feature>
<keyword evidence="5" id="KW-1185">Reference proteome</keyword>